<accession>A0A2D0YLW7</accession>
<evidence type="ECO:0000313" key="2">
    <source>
        <dbReference type="Proteomes" id="UP000241249"/>
    </source>
</evidence>
<dbReference type="GeneID" id="40095033"/>
<evidence type="ECO:0000313" key="1">
    <source>
        <dbReference type="EMBL" id="ASV43459.1"/>
    </source>
</evidence>
<organism evidence="1 2">
    <name type="scientific">Vibrio phage JSF10</name>
    <dbReference type="NCBI Taxonomy" id="1983593"/>
    <lineage>
        <taxon>Viruses</taxon>
        <taxon>Duplodnaviria</taxon>
        <taxon>Heunggongvirae</taxon>
        <taxon>Uroviricota</taxon>
        <taxon>Caudoviricetes</taxon>
        <taxon>Demerecviridae</taxon>
        <taxon>Ermolyevavirinae</taxon>
        <taxon>Jesfedecavirus</taxon>
        <taxon>Jesfedecavirus JSF10</taxon>
    </lineage>
</organism>
<dbReference type="RefSeq" id="YP_009618486.1">
    <property type="nucleotide sequence ID" value="NC_042074.1"/>
</dbReference>
<dbReference type="EMBL" id="KY883654">
    <property type="protein sequence ID" value="ASV43459.1"/>
    <property type="molecule type" value="Genomic_DNA"/>
</dbReference>
<name>A0A2D0YLW7_9CAUD</name>
<keyword evidence="2" id="KW-1185">Reference proteome</keyword>
<dbReference type="KEGG" id="vg:40095033"/>
<proteinExistence type="predicted"/>
<sequence length="201" mass="21600">MGQMMIKVSGVWKKVNKPLIKVGGVWKPAKAVWIKVNGVWKQTFVASIFKTGPVTARFQFYQAPGNYRSLQTYNINQNGMFAAPTAWGAGNNMALNSIISESTGLTSVSISVGSAKAGFGGFATEAAVRIALMNEWNEGKVGLNITGPGGTYRIDNTNSECVYSGSTIVFKPNPRAAGDYWDKLTRGVASGTQFNMTVELV</sequence>
<reference evidence="1 2" key="1">
    <citation type="journal article" date="2017" name="Sci. Rep.">
        <title>Analysis of the CRISPR-Cas system in bacteriophages active on epidemic strains of Vibrio cholerae in Bangladesh.</title>
        <authorList>
            <person name="Naser I.B."/>
            <person name="Hoque M.M."/>
            <person name="Nahid M.A."/>
            <person name="Tareq T.M."/>
            <person name="Rocky M.K."/>
            <person name="Faruque S.M."/>
        </authorList>
    </citation>
    <scope>NUCLEOTIDE SEQUENCE [LARGE SCALE GENOMIC DNA]</scope>
</reference>
<dbReference type="Proteomes" id="UP000241249">
    <property type="component" value="Segment"/>
</dbReference>
<protein>
    <submittedName>
        <fullName evidence="1">Uncharacterized protein</fullName>
    </submittedName>
</protein>